<protein>
    <submittedName>
        <fullName evidence="1">Uncharacterized protein</fullName>
    </submittedName>
</protein>
<name>A0AA41QA78_9MICO</name>
<comment type="caution">
    <text evidence="1">The sequence shown here is derived from an EMBL/GenBank/DDBJ whole genome shotgun (WGS) entry which is preliminary data.</text>
</comment>
<evidence type="ECO:0000313" key="2">
    <source>
        <dbReference type="Proteomes" id="UP001165405"/>
    </source>
</evidence>
<dbReference type="RefSeq" id="WP_236087086.1">
    <property type="nucleotide sequence ID" value="NZ_JAKGSG010000002.1"/>
</dbReference>
<keyword evidence="2" id="KW-1185">Reference proteome</keyword>
<accession>A0AA41QA78</accession>
<dbReference type="Proteomes" id="UP001165405">
    <property type="component" value="Unassembled WGS sequence"/>
</dbReference>
<sequence length="91" mass="10083">MTSVLAQQGLRPTNKNGYRAVQEALEAQLGPNARKVVRPFRTLRLRRHDSEYPGVQTPPVTTDEAGLALEDSQGIVDAMQRFLPSVGPWRA</sequence>
<organism evidence="1 2">
    <name type="scientific">Antribacter soli</name>
    <dbReference type="NCBI Taxonomy" id="2910976"/>
    <lineage>
        <taxon>Bacteria</taxon>
        <taxon>Bacillati</taxon>
        <taxon>Actinomycetota</taxon>
        <taxon>Actinomycetes</taxon>
        <taxon>Micrococcales</taxon>
        <taxon>Promicromonosporaceae</taxon>
        <taxon>Antribacter</taxon>
    </lineage>
</organism>
<evidence type="ECO:0000313" key="1">
    <source>
        <dbReference type="EMBL" id="MCF4119392.1"/>
    </source>
</evidence>
<gene>
    <name evidence="1" type="ORF">L1785_00155</name>
</gene>
<proteinExistence type="predicted"/>
<dbReference type="EMBL" id="JAKGSG010000002">
    <property type="protein sequence ID" value="MCF4119392.1"/>
    <property type="molecule type" value="Genomic_DNA"/>
</dbReference>
<dbReference type="AlphaFoldDB" id="A0AA41QA78"/>
<reference evidence="1" key="1">
    <citation type="submission" date="2022-01" db="EMBL/GenBank/DDBJ databases">
        <title>Antribacter sp. nov., isolated from Guizhou of China.</title>
        <authorList>
            <person name="Chengliang C."/>
            <person name="Ya Z."/>
        </authorList>
    </citation>
    <scope>NUCLEOTIDE SEQUENCE</scope>
    <source>
        <strain evidence="1">KLBMP 9083</strain>
    </source>
</reference>